<keyword evidence="2" id="KW-1185">Reference proteome</keyword>
<accession>A0A151ABR3</accession>
<protein>
    <submittedName>
        <fullName evidence="1">Uncharacterized protein</fullName>
    </submittedName>
</protein>
<dbReference type="AlphaFoldDB" id="A0A151ABR3"/>
<dbReference type="EMBL" id="LTAZ01000010">
    <property type="protein sequence ID" value="KYH25000.1"/>
    <property type="molecule type" value="Genomic_DNA"/>
</dbReference>
<comment type="caution">
    <text evidence="1">The sequence shown here is derived from an EMBL/GenBank/DDBJ whole genome shotgun (WGS) entry which is preliminary data.</text>
</comment>
<organism evidence="1 2">
    <name type="scientific">Halalkalicoccus paucihalophilus</name>
    <dbReference type="NCBI Taxonomy" id="1008153"/>
    <lineage>
        <taxon>Archaea</taxon>
        <taxon>Methanobacteriati</taxon>
        <taxon>Methanobacteriota</taxon>
        <taxon>Stenosarchaea group</taxon>
        <taxon>Halobacteria</taxon>
        <taxon>Halobacteriales</taxon>
        <taxon>Halococcaceae</taxon>
        <taxon>Halalkalicoccus</taxon>
    </lineage>
</organism>
<dbReference type="Proteomes" id="UP000075321">
    <property type="component" value="Unassembled WGS sequence"/>
</dbReference>
<proteinExistence type="predicted"/>
<evidence type="ECO:0000313" key="2">
    <source>
        <dbReference type="Proteomes" id="UP000075321"/>
    </source>
</evidence>
<reference evidence="1 2" key="1">
    <citation type="submission" date="2016-02" db="EMBL/GenBank/DDBJ databases">
        <title>Genome sequence of Halalkalicoccus paucihalophilus DSM 24557.</title>
        <authorList>
            <person name="Poehlein A."/>
            <person name="Daniel R."/>
        </authorList>
    </citation>
    <scope>NUCLEOTIDE SEQUENCE [LARGE SCALE GENOMIC DNA]</scope>
    <source>
        <strain evidence="1 2">DSM 24557</strain>
    </source>
</reference>
<name>A0A151ABR3_9EURY</name>
<sequence>MSHVSLGSQPTKGYSALDLAGTDTRAWLFGPLSYKDRKISESLAQVNSNHCVGG</sequence>
<dbReference type="PATRIC" id="fig|1008153.3.peg.3044"/>
<evidence type="ECO:0000313" key="1">
    <source>
        <dbReference type="EMBL" id="KYH25000.1"/>
    </source>
</evidence>
<gene>
    <name evidence="1" type="ORF">HAPAU_29520</name>
</gene>